<feature type="region of interest" description="Disordered" evidence="1">
    <location>
        <begin position="106"/>
        <end position="153"/>
    </location>
</feature>
<evidence type="ECO:0000256" key="1">
    <source>
        <dbReference type="SAM" id="MobiDB-lite"/>
    </source>
</evidence>
<sequence>MSLIHHQPLSKINVRRGRGCRALFHSPSIRFFFPLPCSQQMPWKIFVSSLRNSPAGGHTMSSLRSDFWGFVELHQHQDTGCSGKGFMTSKESILSRSKPAQASILSGTRPLTEHKSVGGQGRPAGHTQTQATLGPTTSRLSRHPPLGDVLGRL</sequence>
<dbReference type="EMBL" id="AK145150">
    <property type="protein sequence ID" value="BAE26262.1"/>
    <property type="molecule type" value="mRNA"/>
</dbReference>
<reference evidence="2" key="4">
    <citation type="journal article" date="2001" name="Nature">
        <title>Functional annotation of a full-length mouse cDNA collection.</title>
        <authorList>
            <consortium name="The RIKEN Genome Exploration Research Group Phase II Team and the FANTOM Consortium"/>
        </authorList>
    </citation>
    <scope>NUCLEOTIDE SEQUENCE</scope>
    <source>
        <tissue evidence="2">Mammary gland</tissue>
    </source>
</reference>
<accession>Q3UM36</accession>
<dbReference type="AlphaFoldDB" id="Q3UM36"/>
<dbReference type="EMBL" id="AK144953">
    <property type="protein sequence ID" value="BAE26152.1"/>
    <property type="molecule type" value="mRNA"/>
</dbReference>
<name>Q3UM36_MOUSE</name>
<protein>
    <submittedName>
        <fullName evidence="2">Uncharacterized protein</fullName>
    </submittedName>
</protein>
<evidence type="ECO:0000313" key="2">
    <source>
        <dbReference type="EMBL" id="BAE26262.1"/>
    </source>
</evidence>
<organism evidence="2">
    <name type="scientific">Mus musculus</name>
    <name type="common">Mouse</name>
    <dbReference type="NCBI Taxonomy" id="10090"/>
    <lineage>
        <taxon>Eukaryota</taxon>
        <taxon>Metazoa</taxon>
        <taxon>Chordata</taxon>
        <taxon>Craniata</taxon>
        <taxon>Vertebrata</taxon>
        <taxon>Euteleostomi</taxon>
        <taxon>Mammalia</taxon>
        <taxon>Eutheria</taxon>
        <taxon>Euarchontoglires</taxon>
        <taxon>Glires</taxon>
        <taxon>Rodentia</taxon>
        <taxon>Myomorpha</taxon>
        <taxon>Muroidea</taxon>
        <taxon>Muridae</taxon>
        <taxon>Murinae</taxon>
        <taxon>Mus</taxon>
        <taxon>Mus</taxon>
    </lineage>
</organism>
<reference evidence="2" key="5">
    <citation type="journal article" date="2002" name="Nature">
        <title>Analysis of the mouse transcriptome based on functional annotation of 60,770 full-length cDNAs.</title>
        <authorList>
            <consortium name="The FANTOM Consortium and the RIKEN Genome Exploration Research Group Phase I and II Team"/>
        </authorList>
    </citation>
    <scope>NUCLEOTIDE SEQUENCE</scope>
    <source>
        <tissue evidence="2">Mammary gland</tissue>
    </source>
</reference>
<reference evidence="2" key="1">
    <citation type="journal article" date="1999" name="Methods Enzymol.">
        <title>High-efficiency full-length cDNA cloning.</title>
        <authorList>
            <person name="Carninci P."/>
            <person name="Hayashizaki Y."/>
        </authorList>
    </citation>
    <scope>NUCLEOTIDE SEQUENCE</scope>
    <source>
        <tissue evidence="2">Mammary gland</tissue>
    </source>
</reference>
<feature type="compositionally biased region" description="Polar residues" evidence="1">
    <location>
        <begin position="126"/>
        <end position="139"/>
    </location>
</feature>
<reference evidence="2" key="2">
    <citation type="journal article" date="2000" name="Genome Res.">
        <title>Normalization and subtraction of cap-trapper-selected cDNAs to prepare full-length cDNA libraries for rapid discovery of new genes.</title>
        <authorList>
            <person name="Carninci P."/>
            <person name="Shibata Y."/>
            <person name="Hayatsu N."/>
            <person name="Sugahara Y."/>
            <person name="Shibata K."/>
            <person name="Itoh M."/>
            <person name="Konno H."/>
            <person name="Okazaki Y."/>
            <person name="Muramatsu M."/>
            <person name="Hayashizaki Y."/>
        </authorList>
    </citation>
    <scope>NUCLEOTIDE SEQUENCE</scope>
    <source>
        <tissue evidence="2">Mammary gland</tissue>
    </source>
</reference>
<reference evidence="2" key="8">
    <citation type="journal article" date="2005" name="Science">
        <title>Antisense Transcription in the Mammalian Transcriptome.</title>
        <authorList>
            <consortium name="RIKEN Genome Exploration Research Group and Genome Science Group (Genome Network Project Core Group) and the FANTOM Consortium"/>
        </authorList>
    </citation>
    <scope>NUCLEOTIDE SEQUENCE</scope>
    <source>
        <tissue evidence="2">Mammary gland</tissue>
    </source>
</reference>
<reference evidence="2" key="6">
    <citation type="submission" date="2004-03" db="EMBL/GenBank/DDBJ databases">
        <authorList>
            <person name="Arakawa T."/>
            <person name="Carninci P."/>
            <person name="Fukuda S."/>
            <person name="Hashizume W."/>
            <person name="Hayashida K."/>
            <person name="Hori F."/>
            <person name="Iida J."/>
            <person name="Imamura K."/>
            <person name="Imotani K."/>
            <person name="Itoh M."/>
            <person name="Kanagawa S."/>
            <person name="Kawai J."/>
            <person name="Kojima M."/>
            <person name="Konno H."/>
            <person name="Murata M."/>
            <person name="Nakamura M."/>
            <person name="Ninomiya N."/>
            <person name="Nishiyori H."/>
            <person name="Nomura K."/>
            <person name="Ohno M."/>
            <person name="Sakazume N."/>
            <person name="Sano H."/>
            <person name="Sasaki D."/>
            <person name="Shibata K."/>
            <person name="Shiraki T."/>
            <person name="Tagami M."/>
            <person name="Tagami Y."/>
            <person name="Waki K."/>
            <person name="Watahiki A."/>
            <person name="Muramatsu M."/>
            <person name="Hayashizaki Y."/>
        </authorList>
    </citation>
    <scope>NUCLEOTIDE SEQUENCE</scope>
    <source>
        <tissue evidence="2">Mammary gland</tissue>
    </source>
</reference>
<proteinExistence type="evidence at transcript level"/>
<reference evidence="2" key="7">
    <citation type="journal article" date="2005" name="Science">
        <title>The Transcriptional Landscape of the Mammalian Genome.</title>
        <authorList>
            <consortium name="The FANTOM Consortium"/>
            <consortium name="Riken Genome Exploration Research Group and Genome Science Group (Genome Network Project Core Group)"/>
        </authorList>
    </citation>
    <scope>NUCLEOTIDE SEQUENCE</scope>
    <source>
        <tissue evidence="2">Mammary gland</tissue>
    </source>
</reference>
<reference evidence="2" key="3">
    <citation type="journal article" date="2000" name="Genome Res.">
        <title>RIKEN integrated sequence analysis (RISA) system--384-format sequencing pipeline with 384 multicapillary sequencer.</title>
        <authorList>
            <person name="Shibata K."/>
            <person name="Itoh M."/>
            <person name="Aizawa K."/>
            <person name="Nagaoka S."/>
            <person name="Sasaki N."/>
            <person name="Carninci P."/>
            <person name="Konno H."/>
            <person name="Akiyama J."/>
            <person name="Nishi K."/>
            <person name="Kitsunai T."/>
            <person name="Tashiro H."/>
            <person name="Itoh M."/>
            <person name="Sumi N."/>
            <person name="Ishii Y."/>
            <person name="Nakamura S."/>
            <person name="Hazama M."/>
            <person name="Nishine T."/>
            <person name="Harada A."/>
            <person name="Yamamoto R."/>
            <person name="Matsumoto H."/>
            <person name="Sakaguchi S."/>
            <person name="Ikegami T."/>
            <person name="Kashiwagi K."/>
            <person name="Fujiwake S."/>
            <person name="Inoue K."/>
            <person name="Togawa Y."/>
            <person name="Izawa M."/>
            <person name="Ohara E."/>
            <person name="Watahiki M."/>
            <person name="Yoneda Y."/>
            <person name="Ishikawa T."/>
            <person name="Ozawa K."/>
            <person name="Tanaka T."/>
            <person name="Matsuura S."/>
            <person name="Kawai J."/>
            <person name="Okazaki Y."/>
            <person name="Muramatsu M."/>
            <person name="Inoue Y."/>
            <person name="Kira A."/>
            <person name="Hayashizaki Y."/>
        </authorList>
    </citation>
    <scope>NUCLEOTIDE SEQUENCE</scope>
    <source>
        <tissue evidence="2">Mammary gland</tissue>
    </source>
</reference>